<dbReference type="SUPFAM" id="SSF54909">
    <property type="entry name" value="Dimeric alpha+beta barrel"/>
    <property type="match status" value="1"/>
</dbReference>
<accession>A0A512JDQ6</accession>
<protein>
    <recommendedName>
        <fullName evidence="6">DUF3291 domain-containing protein</fullName>
    </recommendedName>
</protein>
<keyword evidence="5" id="KW-1185">Reference proteome</keyword>
<dbReference type="EMBL" id="BSPK01000006">
    <property type="protein sequence ID" value="GLS62245.1"/>
    <property type="molecule type" value="Genomic_DNA"/>
</dbReference>
<dbReference type="InterPro" id="IPR011008">
    <property type="entry name" value="Dimeric_a/b-barrel"/>
</dbReference>
<evidence type="ECO:0000313" key="2">
    <source>
        <dbReference type="EMBL" id="GEP08083.1"/>
    </source>
</evidence>
<proteinExistence type="predicted"/>
<dbReference type="OrthoDB" id="1550774at2"/>
<feature type="compositionally biased region" description="Polar residues" evidence="1">
    <location>
        <begin position="136"/>
        <end position="149"/>
    </location>
</feature>
<gene>
    <name evidence="3" type="ORF">GCM10007888_06260</name>
    <name evidence="2" type="ORF">MOX02_61210</name>
</gene>
<evidence type="ECO:0008006" key="6">
    <source>
        <dbReference type="Google" id="ProtNLM"/>
    </source>
</evidence>
<feature type="region of interest" description="Disordered" evidence="1">
    <location>
        <begin position="101"/>
        <end position="149"/>
    </location>
</feature>
<feature type="compositionally biased region" description="Basic and acidic residues" evidence="1">
    <location>
        <begin position="102"/>
        <end position="112"/>
    </location>
</feature>
<sequence length="149" mass="17378">MPLISITRLRVRSFRFLPTFALHVWRSRKQVQHARGFQGGSLLIDRHWTFWTMTTWDGEENMRRYMTTGAHRIVMPRLLDWCDEASVVHWMQSEAALPSWAEADRQMRESGRPSKVRNPSPQHAALTYHTPRRTGSGPTKPTLTPKNRA</sequence>
<reference evidence="5" key="2">
    <citation type="journal article" date="2019" name="Int. J. Syst. Evol. Microbiol.">
        <title>The Global Catalogue of Microorganisms (GCM) 10K type strain sequencing project: providing services to taxonomists for standard genome sequencing and annotation.</title>
        <authorList>
            <consortium name="The Broad Institute Genomics Platform"/>
            <consortium name="The Broad Institute Genome Sequencing Center for Infectious Disease"/>
            <person name="Wu L."/>
            <person name="Ma J."/>
        </authorList>
    </citation>
    <scope>NUCLEOTIDE SEQUENCE [LARGE SCALE GENOMIC DNA]</scope>
    <source>
        <strain evidence="5">NBRC 107715</strain>
    </source>
</reference>
<reference evidence="3" key="4">
    <citation type="submission" date="2023-01" db="EMBL/GenBank/DDBJ databases">
        <title>Draft genome sequence of Methylobacterium oxalidis strain NBRC 107715.</title>
        <authorList>
            <person name="Sun Q."/>
            <person name="Mori K."/>
        </authorList>
    </citation>
    <scope>NUCLEOTIDE SEQUENCE</scope>
    <source>
        <strain evidence="3">NBRC 107715</strain>
    </source>
</reference>
<dbReference type="Proteomes" id="UP000321960">
    <property type="component" value="Unassembled WGS sequence"/>
</dbReference>
<dbReference type="EMBL" id="BJZU01000256">
    <property type="protein sequence ID" value="GEP08083.1"/>
    <property type="molecule type" value="Genomic_DNA"/>
</dbReference>
<evidence type="ECO:0000256" key="1">
    <source>
        <dbReference type="SAM" id="MobiDB-lite"/>
    </source>
</evidence>
<reference evidence="3" key="1">
    <citation type="journal article" date="2014" name="Int. J. Syst. Evol. Microbiol.">
        <title>Complete genome of a new Firmicutes species belonging to the dominant human colonic microbiota ('Ruminococcus bicirculans') reveals two chromosomes and a selective capacity to utilize plant glucans.</title>
        <authorList>
            <consortium name="NISC Comparative Sequencing Program"/>
            <person name="Wegmann U."/>
            <person name="Louis P."/>
            <person name="Goesmann A."/>
            <person name="Henrissat B."/>
            <person name="Duncan S.H."/>
            <person name="Flint H.J."/>
        </authorList>
    </citation>
    <scope>NUCLEOTIDE SEQUENCE</scope>
    <source>
        <strain evidence="3">NBRC 107715</strain>
    </source>
</reference>
<reference evidence="2 4" key="3">
    <citation type="submission" date="2019-07" db="EMBL/GenBank/DDBJ databases">
        <title>Whole genome shotgun sequence of Methylobacterium oxalidis NBRC 107715.</title>
        <authorList>
            <person name="Hosoyama A."/>
            <person name="Uohara A."/>
            <person name="Ohji S."/>
            <person name="Ichikawa N."/>
        </authorList>
    </citation>
    <scope>NUCLEOTIDE SEQUENCE [LARGE SCALE GENOMIC DNA]</scope>
    <source>
        <strain evidence="2 4">NBRC 107715</strain>
    </source>
</reference>
<comment type="caution">
    <text evidence="2">The sequence shown here is derived from an EMBL/GenBank/DDBJ whole genome shotgun (WGS) entry which is preliminary data.</text>
</comment>
<evidence type="ECO:0000313" key="4">
    <source>
        <dbReference type="Proteomes" id="UP000321960"/>
    </source>
</evidence>
<organism evidence="2 4">
    <name type="scientific">Methylobacterium oxalidis</name>
    <dbReference type="NCBI Taxonomy" id="944322"/>
    <lineage>
        <taxon>Bacteria</taxon>
        <taxon>Pseudomonadati</taxon>
        <taxon>Pseudomonadota</taxon>
        <taxon>Alphaproteobacteria</taxon>
        <taxon>Hyphomicrobiales</taxon>
        <taxon>Methylobacteriaceae</taxon>
        <taxon>Methylobacterium</taxon>
    </lineage>
</organism>
<name>A0A512JDQ6_9HYPH</name>
<evidence type="ECO:0000313" key="3">
    <source>
        <dbReference type="EMBL" id="GLS62245.1"/>
    </source>
</evidence>
<dbReference type="AlphaFoldDB" id="A0A512JDQ6"/>
<dbReference type="RefSeq" id="WP_147029461.1">
    <property type="nucleotide sequence ID" value="NZ_BJZU01000256.1"/>
</dbReference>
<dbReference type="Proteomes" id="UP001156856">
    <property type="component" value="Unassembled WGS sequence"/>
</dbReference>
<evidence type="ECO:0000313" key="5">
    <source>
        <dbReference type="Proteomes" id="UP001156856"/>
    </source>
</evidence>